<dbReference type="Proteomes" id="UP000007799">
    <property type="component" value="Unassembled WGS sequence"/>
</dbReference>
<evidence type="ECO:0000256" key="1">
    <source>
        <dbReference type="SAM" id="SignalP"/>
    </source>
</evidence>
<evidence type="ECO:0000313" key="2">
    <source>
        <dbReference type="EMBL" id="EGD77686.1"/>
    </source>
</evidence>
<organism evidence="3">
    <name type="scientific">Salpingoeca rosetta (strain ATCC 50818 / BSB-021)</name>
    <dbReference type="NCBI Taxonomy" id="946362"/>
    <lineage>
        <taxon>Eukaryota</taxon>
        <taxon>Choanoflagellata</taxon>
        <taxon>Craspedida</taxon>
        <taxon>Salpingoecidae</taxon>
        <taxon>Salpingoeca</taxon>
    </lineage>
</organism>
<dbReference type="AlphaFoldDB" id="F2UKN7"/>
<keyword evidence="1" id="KW-0732">Signal</keyword>
<proteinExistence type="predicted"/>
<dbReference type="KEGG" id="sre:PTSG_12792"/>
<gene>
    <name evidence="2" type="ORF">PTSG_12792</name>
</gene>
<dbReference type="InParanoid" id="F2UKN7"/>
<protein>
    <submittedName>
        <fullName evidence="2">Uncharacterized protein</fullName>
    </submittedName>
</protein>
<accession>F2UKN7</accession>
<dbReference type="EMBL" id="GL832979">
    <property type="protein sequence ID" value="EGD77686.1"/>
    <property type="molecule type" value="Genomic_DNA"/>
</dbReference>
<evidence type="ECO:0000313" key="3">
    <source>
        <dbReference type="Proteomes" id="UP000007799"/>
    </source>
</evidence>
<name>F2UKN7_SALR5</name>
<dbReference type="RefSeq" id="XP_004990162.1">
    <property type="nucleotide sequence ID" value="XM_004990105.1"/>
</dbReference>
<feature type="chain" id="PRO_5003291187" evidence="1">
    <location>
        <begin position="40"/>
        <end position="98"/>
    </location>
</feature>
<feature type="signal peptide" evidence="1">
    <location>
        <begin position="1"/>
        <end position="39"/>
    </location>
</feature>
<sequence>MMMAAGGATPVVVLLPRLLRLPRLLLLLISLLQTNPCNAFGVGAPESACSDGLVPANHGQAITALPDALPVTFDVYGEFTSYRVTHFFPNHTYDCKTG</sequence>
<keyword evidence="3" id="KW-1185">Reference proteome</keyword>
<dbReference type="GeneID" id="16070715"/>
<reference evidence="2" key="1">
    <citation type="submission" date="2009-08" db="EMBL/GenBank/DDBJ databases">
        <title>Annotation of Salpingoeca rosetta.</title>
        <authorList>
            <consortium name="The Broad Institute Genome Sequencing Platform"/>
            <person name="Russ C."/>
            <person name="Cuomo C."/>
            <person name="Burger G."/>
            <person name="Gray M.W."/>
            <person name="Holland P.W.H."/>
            <person name="King N."/>
            <person name="Lang F.B.F."/>
            <person name="Roger A.J."/>
            <person name="Ruiz-Trillo I."/>
            <person name="Young S.K."/>
            <person name="Zeng Q."/>
            <person name="Gargeya S."/>
            <person name="Alvarado L."/>
            <person name="Berlin A."/>
            <person name="Chapman S.B."/>
            <person name="Chen Z."/>
            <person name="Freedman E."/>
            <person name="Gellesch M."/>
            <person name="Goldberg J."/>
            <person name="Griggs A."/>
            <person name="Gujja S."/>
            <person name="Heilman E."/>
            <person name="Heiman D."/>
            <person name="Howarth C."/>
            <person name="Mehta T."/>
            <person name="Neiman D."/>
            <person name="Pearson M."/>
            <person name="Roberts A."/>
            <person name="Saif S."/>
            <person name="Shea T."/>
            <person name="Shenoy N."/>
            <person name="Sisk P."/>
            <person name="Stolte C."/>
            <person name="Sykes S."/>
            <person name="White J."/>
            <person name="Yandava C."/>
            <person name="Haas B."/>
            <person name="Nusbaum C."/>
            <person name="Birren B."/>
        </authorList>
    </citation>
    <scope>NUCLEOTIDE SEQUENCE [LARGE SCALE GENOMIC DNA]</scope>
    <source>
        <strain evidence="2">ATCC 50818</strain>
    </source>
</reference>